<gene>
    <name evidence="5" type="ORF">HF086_017394</name>
</gene>
<dbReference type="InterPro" id="IPR018061">
    <property type="entry name" value="Retropepsins"/>
</dbReference>
<dbReference type="PANTHER" id="PTHR46888:SF1">
    <property type="entry name" value="RIBONUCLEASE H"/>
    <property type="match status" value="1"/>
</dbReference>
<protein>
    <recommendedName>
        <fullName evidence="4">CCHC-type domain-containing protein</fullName>
    </recommendedName>
</protein>
<sequence length="584" mass="65256">MGRRSRTRSGSRVSHGRSRSRSRISKRRRHRNRLARSPRSRSNSVLRGSLQTIITRLNALEDRSSFGMSSNIEVPPKKRDSTEQIVSAINSLKYGGTRDFYVSNFDPNIHDVDAWFDEVDRAQILNKWNDAECLSRIGHCLKGDAKSWLDEWVTTDRSWSNFKRDFKSLCVKKIDVANILYDVMSTNSDSFVTYAEYVRRSLLRLQIVKGLSDELISAIVIRGVNEPNIKAAATNENLKPCELVNYFSTFVKPVENKNEKRANRGSIHSKEAVKPYFANRLTQKSTFKSKCFSCGQTGHKQINCYSKQKPTSTSTNSDVTGTTTIGNDVKSVTKTICAYCKKTGHHINDCFAKQRSDNRKSKVSFCFAPNLKNNKDVVVGVIQGIPVDVLIDSGALDVSLIASSVVNHLSCPIKTTYRELKGVGNTITRVYSYVTVAIEFKEITLEVDLLVVPTESMNAPIIIGTDVLNREGVTYVRTKDYQRLTFSAGKLDPGMRGPYRVTRVLENGRYELKLVAGAYGKVTYAAAQFMVPWKGEWTPDECAAFFAHPSDVTTTEVQSTPASDDEEVGAKIPAEDARLSGEAV</sequence>
<feature type="compositionally biased region" description="Basic residues" evidence="3">
    <location>
        <begin position="1"/>
        <end position="39"/>
    </location>
</feature>
<evidence type="ECO:0000256" key="2">
    <source>
        <dbReference type="PROSITE-ProRule" id="PRU00047"/>
    </source>
</evidence>
<name>A0A922SP21_SPOEX</name>
<evidence type="ECO:0000313" key="5">
    <source>
        <dbReference type="EMBL" id="KAH9645482.1"/>
    </source>
</evidence>
<dbReference type="Proteomes" id="UP000814243">
    <property type="component" value="Unassembled WGS sequence"/>
</dbReference>
<dbReference type="InterPro" id="IPR036875">
    <property type="entry name" value="Znf_CCHC_sf"/>
</dbReference>
<keyword evidence="1" id="KW-0378">Hydrolase</keyword>
<dbReference type="InterPro" id="IPR001878">
    <property type="entry name" value="Znf_CCHC"/>
</dbReference>
<dbReference type="AlphaFoldDB" id="A0A922SP21"/>
<accession>A0A922SP21</accession>
<feature type="compositionally biased region" description="Basic and acidic residues" evidence="3">
    <location>
        <begin position="573"/>
        <end position="584"/>
    </location>
</feature>
<keyword evidence="2" id="KW-0479">Metal-binding</keyword>
<evidence type="ECO:0000259" key="4">
    <source>
        <dbReference type="PROSITE" id="PS50158"/>
    </source>
</evidence>
<keyword evidence="2" id="KW-0862">Zinc</keyword>
<evidence type="ECO:0000256" key="3">
    <source>
        <dbReference type="SAM" id="MobiDB-lite"/>
    </source>
</evidence>
<dbReference type="Pfam" id="PF00077">
    <property type="entry name" value="RVP"/>
    <property type="match status" value="1"/>
</dbReference>
<dbReference type="PROSITE" id="PS50158">
    <property type="entry name" value="ZF_CCHC"/>
    <property type="match status" value="1"/>
</dbReference>
<dbReference type="Gene3D" id="4.10.60.10">
    <property type="entry name" value="Zinc finger, CCHC-type"/>
    <property type="match status" value="1"/>
</dbReference>
<dbReference type="InterPro" id="IPR021109">
    <property type="entry name" value="Peptidase_aspartic_dom_sf"/>
</dbReference>
<dbReference type="SUPFAM" id="SSF50630">
    <property type="entry name" value="Acid proteases"/>
    <property type="match status" value="1"/>
</dbReference>
<feature type="region of interest" description="Disordered" evidence="3">
    <location>
        <begin position="556"/>
        <end position="584"/>
    </location>
</feature>
<dbReference type="SUPFAM" id="SSF57756">
    <property type="entry name" value="Retrovirus zinc finger-like domains"/>
    <property type="match status" value="1"/>
</dbReference>
<dbReference type="GO" id="GO:0003676">
    <property type="term" value="F:nucleic acid binding"/>
    <property type="evidence" value="ECO:0007669"/>
    <property type="project" value="InterPro"/>
</dbReference>
<comment type="caution">
    <text evidence="5">The sequence shown here is derived from an EMBL/GenBank/DDBJ whole genome shotgun (WGS) entry which is preliminary data.</text>
</comment>
<feature type="domain" description="CCHC-type" evidence="4">
    <location>
        <begin position="290"/>
        <end position="304"/>
    </location>
</feature>
<dbReference type="PANTHER" id="PTHR46888">
    <property type="entry name" value="ZINC KNUCKLE DOMAINCONTAINING PROTEIN-RELATED"/>
    <property type="match status" value="1"/>
</dbReference>
<dbReference type="SMART" id="SM00343">
    <property type="entry name" value="ZnF_C2HC"/>
    <property type="match status" value="2"/>
</dbReference>
<dbReference type="Gene3D" id="2.40.70.10">
    <property type="entry name" value="Acid Proteases"/>
    <property type="match status" value="1"/>
</dbReference>
<proteinExistence type="predicted"/>
<evidence type="ECO:0000256" key="1">
    <source>
        <dbReference type="ARBA" id="ARBA00022801"/>
    </source>
</evidence>
<dbReference type="EMBL" id="JACEFF010000035">
    <property type="protein sequence ID" value="KAH9645482.1"/>
    <property type="molecule type" value="Genomic_DNA"/>
</dbReference>
<dbReference type="GO" id="GO:0008270">
    <property type="term" value="F:zinc ion binding"/>
    <property type="evidence" value="ECO:0007669"/>
    <property type="project" value="UniProtKB-KW"/>
</dbReference>
<feature type="region of interest" description="Disordered" evidence="3">
    <location>
        <begin position="1"/>
        <end position="45"/>
    </location>
</feature>
<reference evidence="5" key="1">
    <citation type="journal article" date="2021" name="G3 (Bethesda)">
        <title>Genome and transcriptome analysis of the beet armyworm Spodoptera exigua reveals targets for pest control. .</title>
        <authorList>
            <person name="Simon S."/>
            <person name="Breeschoten T."/>
            <person name="Jansen H.J."/>
            <person name="Dirks R.P."/>
            <person name="Schranz M.E."/>
            <person name="Ros V.I.D."/>
        </authorList>
    </citation>
    <scope>NUCLEOTIDE SEQUENCE</scope>
    <source>
        <strain evidence="5">TB_SE_WUR_2020</strain>
    </source>
</reference>
<dbReference type="GO" id="GO:0016787">
    <property type="term" value="F:hydrolase activity"/>
    <property type="evidence" value="ECO:0007669"/>
    <property type="project" value="UniProtKB-KW"/>
</dbReference>
<evidence type="ECO:0000313" key="6">
    <source>
        <dbReference type="Proteomes" id="UP000814243"/>
    </source>
</evidence>
<keyword evidence="2" id="KW-0863">Zinc-finger</keyword>
<organism evidence="5 6">
    <name type="scientific">Spodoptera exigua</name>
    <name type="common">Beet armyworm</name>
    <name type="synonym">Noctua fulgens</name>
    <dbReference type="NCBI Taxonomy" id="7107"/>
    <lineage>
        <taxon>Eukaryota</taxon>
        <taxon>Metazoa</taxon>
        <taxon>Ecdysozoa</taxon>
        <taxon>Arthropoda</taxon>
        <taxon>Hexapoda</taxon>
        <taxon>Insecta</taxon>
        <taxon>Pterygota</taxon>
        <taxon>Neoptera</taxon>
        <taxon>Endopterygota</taxon>
        <taxon>Lepidoptera</taxon>
        <taxon>Glossata</taxon>
        <taxon>Ditrysia</taxon>
        <taxon>Noctuoidea</taxon>
        <taxon>Noctuidae</taxon>
        <taxon>Amphipyrinae</taxon>
        <taxon>Spodoptera</taxon>
    </lineage>
</organism>
<dbReference type="CDD" id="cd00303">
    <property type="entry name" value="retropepsin_like"/>
    <property type="match status" value="1"/>
</dbReference>